<accession>D8QJ18</accession>
<evidence type="ECO:0000313" key="1">
    <source>
        <dbReference type="EMBL" id="EFI92142.1"/>
    </source>
</evidence>
<dbReference type="KEGG" id="scm:SCHCO_02672881"/>
<dbReference type="AlphaFoldDB" id="D8QJ18"/>
<dbReference type="Proteomes" id="UP000007431">
    <property type="component" value="Unassembled WGS sequence"/>
</dbReference>
<protein>
    <submittedName>
        <fullName evidence="1">Expressed protein</fullName>
    </submittedName>
</protein>
<organism evidence="2">
    <name type="scientific">Schizophyllum commune (strain H4-8 / FGSC 9210)</name>
    <name type="common">Split gill fungus</name>
    <dbReference type="NCBI Taxonomy" id="578458"/>
    <lineage>
        <taxon>Eukaryota</taxon>
        <taxon>Fungi</taxon>
        <taxon>Dikarya</taxon>
        <taxon>Basidiomycota</taxon>
        <taxon>Agaricomycotina</taxon>
        <taxon>Agaricomycetes</taxon>
        <taxon>Agaricomycetidae</taxon>
        <taxon>Agaricales</taxon>
        <taxon>Schizophyllaceae</taxon>
        <taxon>Schizophyllum</taxon>
    </lineage>
</organism>
<name>D8QJ18_SCHCM</name>
<reference evidence="1 2" key="1">
    <citation type="journal article" date="2010" name="Nat. Biotechnol.">
        <title>Genome sequence of the model mushroom Schizophyllum commune.</title>
        <authorList>
            <person name="Ohm R.A."/>
            <person name="de Jong J.F."/>
            <person name="Lugones L.G."/>
            <person name="Aerts A."/>
            <person name="Kothe E."/>
            <person name="Stajich J.E."/>
            <person name="de Vries R.P."/>
            <person name="Record E."/>
            <person name="Levasseur A."/>
            <person name="Baker S.E."/>
            <person name="Bartholomew K.A."/>
            <person name="Coutinho P.M."/>
            <person name="Erdmann S."/>
            <person name="Fowler T.J."/>
            <person name="Gathman A.C."/>
            <person name="Lombard V."/>
            <person name="Henrissat B."/>
            <person name="Knabe N."/>
            <person name="Kuees U."/>
            <person name="Lilly W.W."/>
            <person name="Lindquist E."/>
            <person name="Lucas S."/>
            <person name="Magnuson J.K."/>
            <person name="Piumi F."/>
            <person name="Raudaskoski M."/>
            <person name="Salamov A."/>
            <person name="Schmutz J."/>
            <person name="Schwarze F.W.M.R."/>
            <person name="vanKuyk P.A."/>
            <person name="Horton J.S."/>
            <person name="Grigoriev I.V."/>
            <person name="Woesten H.A.B."/>
        </authorList>
    </citation>
    <scope>NUCLEOTIDE SEQUENCE [LARGE SCALE GENOMIC DNA]</scope>
    <source>
        <strain evidence="2">H4-8 / FGSC 9210</strain>
    </source>
</reference>
<dbReference type="InParanoid" id="D8QJ18"/>
<sequence>MGIYVGPMRSHNSARVTPCHPYLAFKEGGGDGYLARSRRRQGLALPKDFPQDDSNPRDDAAMNSQLGRLNALPSIPHLLS</sequence>
<gene>
    <name evidence="1" type="ORF">SCHCODRAFT_86099</name>
</gene>
<dbReference type="GeneID" id="9593792"/>
<dbReference type="HOGENOM" id="CLU_2591143_0_0_1"/>
<dbReference type="RefSeq" id="XP_003027045.1">
    <property type="nucleotide sequence ID" value="XM_003026999.1"/>
</dbReference>
<dbReference type="EMBL" id="GL377313">
    <property type="protein sequence ID" value="EFI92142.1"/>
    <property type="molecule type" value="Genomic_DNA"/>
</dbReference>
<proteinExistence type="predicted"/>
<keyword evidence="2" id="KW-1185">Reference proteome</keyword>
<evidence type="ECO:0000313" key="2">
    <source>
        <dbReference type="Proteomes" id="UP000007431"/>
    </source>
</evidence>
<dbReference type="VEuPathDB" id="FungiDB:SCHCODRAFT_02672881"/>